<dbReference type="Proteomes" id="UP000234857">
    <property type="component" value="Unassembled WGS sequence"/>
</dbReference>
<dbReference type="PANTHER" id="PTHR35331:SF1">
    <property type="entry name" value="STAGE V SPORULATION PROTEIN S"/>
    <property type="match status" value="1"/>
</dbReference>
<gene>
    <name evidence="1" type="ORF">C0601_06165</name>
</gene>
<dbReference type="AlphaFoldDB" id="A0A2N5ZGR4"/>
<dbReference type="GO" id="GO:0003676">
    <property type="term" value="F:nucleic acid binding"/>
    <property type="evidence" value="ECO:0007669"/>
    <property type="project" value="InterPro"/>
</dbReference>
<dbReference type="InterPro" id="IPR007347">
    <property type="entry name" value="SpoVS"/>
</dbReference>
<dbReference type="Gene3D" id="3.30.110.20">
    <property type="entry name" value="Alba-like domain"/>
    <property type="match status" value="1"/>
</dbReference>
<organism evidence="1 2">
    <name type="scientific">Muiribacterium halophilum</name>
    <dbReference type="NCBI Taxonomy" id="2053465"/>
    <lineage>
        <taxon>Bacteria</taxon>
        <taxon>Candidatus Muiribacteriota</taxon>
        <taxon>Candidatus Muiribacteriia</taxon>
        <taxon>Candidatus Muiribacteriales</taxon>
        <taxon>Candidatus Muiribacteriaceae</taxon>
        <taxon>Candidatus Muiribacterium</taxon>
    </lineage>
</organism>
<protein>
    <submittedName>
        <fullName evidence="1">Stage V sporulation protein S</fullName>
    </submittedName>
</protein>
<dbReference type="InterPro" id="IPR036882">
    <property type="entry name" value="Alba-like_dom_sf"/>
</dbReference>
<sequence length="87" mass="8829">MEILKVGANSKPKAVAGALAAVIEKSGAVEMHSVGAGAVNQATKAIAIARGFVAPKGIDLITIIAFTTVEISGQEKTAIKFIIRPSA</sequence>
<dbReference type="Pfam" id="PF04232">
    <property type="entry name" value="SpoVS"/>
    <property type="match status" value="1"/>
</dbReference>
<accession>A0A2N5ZGR4</accession>
<evidence type="ECO:0000313" key="2">
    <source>
        <dbReference type="Proteomes" id="UP000234857"/>
    </source>
</evidence>
<comment type="caution">
    <text evidence="1">The sequence shown here is derived from an EMBL/GenBank/DDBJ whole genome shotgun (WGS) entry which is preliminary data.</text>
</comment>
<name>A0A2N5ZGR4_MUIH1</name>
<dbReference type="EMBL" id="PKTG01000081">
    <property type="protein sequence ID" value="PLX17824.1"/>
    <property type="molecule type" value="Genomic_DNA"/>
</dbReference>
<evidence type="ECO:0000313" key="1">
    <source>
        <dbReference type="EMBL" id="PLX17824.1"/>
    </source>
</evidence>
<reference evidence="1 2" key="1">
    <citation type="submission" date="2017-11" db="EMBL/GenBank/DDBJ databases">
        <title>Genome-resolved metagenomics identifies genetic mobility, metabolic interactions, and unexpected diversity in perchlorate-reducing communities.</title>
        <authorList>
            <person name="Barnum T.P."/>
            <person name="Figueroa I.A."/>
            <person name="Carlstrom C.I."/>
            <person name="Lucas L.N."/>
            <person name="Engelbrektson A.L."/>
            <person name="Coates J.D."/>
        </authorList>
    </citation>
    <scope>NUCLEOTIDE SEQUENCE [LARGE SCALE GENOMIC DNA]</scope>
    <source>
        <strain evidence="1">BM706</strain>
    </source>
</reference>
<dbReference type="PANTHER" id="PTHR35331">
    <property type="entry name" value="STAGE V SPORULATION PROTEIN S"/>
    <property type="match status" value="1"/>
</dbReference>
<proteinExistence type="predicted"/>